<dbReference type="InterPro" id="IPR045086">
    <property type="entry name" value="OBG_GTPase"/>
</dbReference>
<evidence type="ECO:0000256" key="3">
    <source>
        <dbReference type="ARBA" id="ARBA00022517"/>
    </source>
</evidence>
<dbReference type="PIRSF" id="PIRSF002401">
    <property type="entry name" value="GTP_bd_Obg/CgtA"/>
    <property type="match status" value="1"/>
</dbReference>
<protein>
    <recommendedName>
        <fullName evidence="11">OBG-type G domain-containing protein</fullName>
    </recommendedName>
</protein>
<evidence type="ECO:0008006" key="11">
    <source>
        <dbReference type="Google" id="ProtNLM"/>
    </source>
</evidence>
<evidence type="ECO:0000256" key="2">
    <source>
        <dbReference type="ARBA" id="ARBA00007699"/>
    </source>
</evidence>
<dbReference type="EMBL" id="CAJFCW020000004">
    <property type="protein sequence ID" value="CAG9115508.1"/>
    <property type="molecule type" value="Genomic_DNA"/>
</dbReference>
<feature type="domain" description="OBG-type G" evidence="7">
    <location>
        <begin position="159"/>
        <end position="359"/>
    </location>
</feature>
<dbReference type="InterPro" id="IPR036726">
    <property type="entry name" value="GTP1_OBG_dom_sf"/>
</dbReference>
<keyword evidence="6" id="KW-0539">Nucleus</keyword>
<comment type="subcellular location">
    <subcellularLocation>
        <location evidence="1">Nucleus</location>
        <location evidence="1">Nucleolus</location>
    </subcellularLocation>
</comment>
<dbReference type="PROSITE" id="PS51417">
    <property type="entry name" value="ARF"/>
    <property type="match status" value="1"/>
</dbReference>
<dbReference type="SUPFAM" id="SSF52540">
    <property type="entry name" value="P-loop containing nucleoside triphosphate hydrolases"/>
    <property type="match status" value="1"/>
</dbReference>
<dbReference type="CDD" id="cd01898">
    <property type="entry name" value="Obg"/>
    <property type="match status" value="1"/>
</dbReference>
<dbReference type="PROSITE" id="PS51883">
    <property type="entry name" value="OBG"/>
    <property type="match status" value="1"/>
</dbReference>
<dbReference type="GO" id="GO:0000287">
    <property type="term" value="F:magnesium ion binding"/>
    <property type="evidence" value="ECO:0007669"/>
    <property type="project" value="InterPro"/>
</dbReference>
<dbReference type="PRINTS" id="PR00326">
    <property type="entry name" value="GTP1OBG"/>
</dbReference>
<dbReference type="InterPro" id="IPR014100">
    <property type="entry name" value="GTP-bd_Obg/CgtA"/>
</dbReference>
<comment type="similarity">
    <text evidence="2">Belongs to the TRAFAC class OBG-HflX-like GTPase superfamily. OBG GTPase family.</text>
</comment>
<dbReference type="Pfam" id="PF01018">
    <property type="entry name" value="GTP1_OBG"/>
    <property type="match status" value="1"/>
</dbReference>
<proteinExistence type="inferred from homology"/>
<dbReference type="Proteomes" id="UP000614601">
    <property type="component" value="Unassembled WGS sequence"/>
</dbReference>
<dbReference type="Gene3D" id="2.70.210.12">
    <property type="entry name" value="GTP1/OBG domain"/>
    <property type="match status" value="1"/>
</dbReference>
<dbReference type="GO" id="GO:0005739">
    <property type="term" value="C:mitochondrion"/>
    <property type="evidence" value="ECO:0007669"/>
    <property type="project" value="TreeGrafter"/>
</dbReference>
<evidence type="ECO:0000256" key="4">
    <source>
        <dbReference type="ARBA" id="ARBA00022741"/>
    </source>
</evidence>
<name>A0A811L0K4_9BILA</name>
<feature type="domain" description="Obg" evidence="8">
    <location>
        <begin position="20"/>
        <end position="158"/>
    </location>
</feature>
<dbReference type="GO" id="GO:0005525">
    <property type="term" value="F:GTP binding"/>
    <property type="evidence" value="ECO:0007669"/>
    <property type="project" value="UniProtKB-KW"/>
</dbReference>
<evidence type="ECO:0000256" key="6">
    <source>
        <dbReference type="ARBA" id="ARBA00023242"/>
    </source>
</evidence>
<dbReference type="PANTHER" id="PTHR11702">
    <property type="entry name" value="DEVELOPMENTALLY REGULATED GTP-BINDING PROTEIN-RELATED"/>
    <property type="match status" value="1"/>
</dbReference>
<dbReference type="OrthoDB" id="10255148at2759"/>
<dbReference type="SUPFAM" id="SSF82051">
    <property type="entry name" value="Obg GTP-binding protein N-terminal domain"/>
    <property type="match status" value="1"/>
</dbReference>
<gene>
    <name evidence="9" type="ORF">BOKJ2_LOCUS9634</name>
</gene>
<dbReference type="GO" id="GO:0003924">
    <property type="term" value="F:GTPase activity"/>
    <property type="evidence" value="ECO:0007669"/>
    <property type="project" value="InterPro"/>
</dbReference>
<dbReference type="InterPro" id="IPR006169">
    <property type="entry name" value="GTP1_OBG_dom"/>
</dbReference>
<sequence>MSYCKIFGRSLVCVRKASDVVYKDVIRLSLKAGNGGQGLPRYNGVGGKGGSIYVIPERNVQFQNVYDKYRDKGWVVKAEAGQSAQKIKLVGNPGKEIVIKVPLGVECVDIGTKILLARCVTPGRKLLIARGGHGGNVGNNYKGQPGEHISLAIHLKLNTNIGLLGLPNAGKSTLLKAFVPKSKVKIANYPFTTINPQVLDLEYEQDPDEYKFSLSVADLPGIIEGASRNRGRGHAFLKHLEYSDMIVMVVDLNGFQLSNDLSEPFRNALESVSVLCQEMENYDARLTRKPLVVALNKVDLFGQEKAHEIVQKLKSKTWWNEVPEEIRPTTRVKFVDVIPISARSKQVDELKECLRQVHDNLNEPKPMAFKKHETESGEIMI</sequence>
<organism evidence="9 10">
    <name type="scientific">Bursaphelenchus okinawaensis</name>
    <dbReference type="NCBI Taxonomy" id="465554"/>
    <lineage>
        <taxon>Eukaryota</taxon>
        <taxon>Metazoa</taxon>
        <taxon>Ecdysozoa</taxon>
        <taxon>Nematoda</taxon>
        <taxon>Chromadorea</taxon>
        <taxon>Rhabditida</taxon>
        <taxon>Tylenchina</taxon>
        <taxon>Tylenchomorpha</taxon>
        <taxon>Aphelenchoidea</taxon>
        <taxon>Aphelenchoididae</taxon>
        <taxon>Bursaphelenchus</taxon>
    </lineage>
</organism>
<dbReference type="PROSITE" id="PS51710">
    <property type="entry name" value="G_OBG"/>
    <property type="match status" value="1"/>
</dbReference>
<accession>A0A811L0K4</accession>
<evidence type="ECO:0000313" key="9">
    <source>
        <dbReference type="EMBL" id="CAD5221816.1"/>
    </source>
</evidence>
<dbReference type="Proteomes" id="UP000783686">
    <property type="component" value="Unassembled WGS sequence"/>
</dbReference>
<dbReference type="PANTHER" id="PTHR11702:SF43">
    <property type="entry name" value="GTP-BINDING PROTEIN 10"/>
    <property type="match status" value="1"/>
</dbReference>
<evidence type="ECO:0000259" key="7">
    <source>
        <dbReference type="PROSITE" id="PS51710"/>
    </source>
</evidence>
<dbReference type="InterPro" id="IPR031167">
    <property type="entry name" value="G_OBG"/>
</dbReference>
<reference evidence="9" key="1">
    <citation type="submission" date="2020-09" db="EMBL/GenBank/DDBJ databases">
        <authorList>
            <person name="Kikuchi T."/>
        </authorList>
    </citation>
    <scope>NUCLEOTIDE SEQUENCE</scope>
    <source>
        <strain evidence="9">SH1</strain>
    </source>
</reference>
<dbReference type="InterPro" id="IPR027417">
    <property type="entry name" value="P-loop_NTPase"/>
</dbReference>
<comment type="caution">
    <text evidence="9">The sequence shown here is derived from an EMBL/GenBank/DDBJ whole genome shotgun (WGS) entry which is preliminary data.</text>
</comment>
<dbReference type="GO" id="GO:0005730">
    <property type="term" value="C:nucleolus"/>
    <property type="evidence" value="ECO:0007669"/>
    <property type="project" value="UniProtKB-SubCell"/>
</dbReference>
<keyword evidence="10" id="KW-1185">Reference proteome</keyword>
<evidence type="ECO:0000256" key="5">
    <source>
        <dbReference type="ARBA" id="ARBA00023134"/>
    </source>
</evidence>
<dbReference type="InterPro" id="IPR006073">
    <property type="entry name" value="GTP-bd"/>
</dbReference>
<dbReference type="Gene3D" id="3.40.50.300">
    <property type="entry name" value="P-loop containing nucleotide triphosphate hydrolases"/>
    <property type="match status" value="1"/>
</dbReference>
<evidence type="ECO:0000259" key="8">
    <source>
        <dbReference type="PROSITE" id="PS51883"/>
    </source>
</evidence>
<evidence type="ECO:0000313" key="10">
    <source>
        <dbReference type="Proteomes" id="UP000614601"/>
    </source>
</evidence>
<dbReference type="AlphaFoldDB" id="A0A811L0K4"/>
<dbReference type="Pfam" id="PF01926">
    <property type="entry name" value="MMR_HSR1"/>
    <property type="match status" value="1"/>
</dbReference>
<keyword evidence="4" id="KW-0547">Nucleotide-binding</keyword>
<dbReference type="EMBL" id="CAJFDH010000004">
    <property type="protein sequence ID" value="CAD5221816.1"/>
    <property type="molecule type" value="Genomic_DNA"/>
</dbReference>
<keyword evidence="5" id="KW-0342">GTP-binding</keyword>
<keyword evidence="3" id="KW-0690">Ribosome biogenesis</keyword>
<evidence type="ECO:0000256" key="1">
    <source>
        <dbReference type="ARBA" id="ARBA00004604"/>
    </source>
</evidence>
<dbReference type="GO" id="GO:0042254">
    <property type="term" value="P:ribosome biogenesis"/>
    <property type="evidence" value="ECO:0007669"/>
    <property type="project" value="UniProtKB-UniRule"/>
</dbReference>